<evidence type="ECO:0000313" key="2">
    <source>
        <dbReference type="Proteomes" id="UP000801492"/>
    </source>
</evidence>
<dbReference type="OrthoDB" id="6760096at2759"/>
<dbReference type="EMBL" id="VTPC01091046">
    <property type="protein sequence ID" value="KAF2879969.1"/>
    <property type="molecule type" value="Genomic_DNA"/>
</dbReference>
<sequence>MNIVKTSKVACDRRKVTGKSSKTPWFAEKIKELNKEKKIAYLRHKTTKTVKSLNRNTQIRSIKEENWKRFTKDMERDLTGAQIKVWKLIRNEKTEINERRSVNTIKEKQWIRYFKDMYDSKDSAGNTTTSEDENSSKKVAIEDIQTTISKLKNNKTPGMDGIANEILKRTETSRKPSSGLQRHFHIRQSSKYCYKE</sequence>
<evidence type="ECO:0000313" key="1">
    <source>
        <dbReference type="EMBL" id="KAF2879969.1"/>
    </source>
</evidence>
<proteinExistence type="predicted"/>
<comment type="caution">
    <text evidence="1">The sequence shown here is derived from an EMBL/GenBank/DDBJ whole genome shotgun (WGS) entry which is preliminary data.</text>
</comment>
<protein>
    <submittedName>
        <fullName evidence="1">Uncharacterized protein</fullName>
    </submittedName>
</protein>
<organism evidence="1 2">
    <name type="scientific">Ignelater luminosus</name>
    <name type="common">Cucubano</name>
    <name type="synonym">Pyrophorus luminosus</name>
    <dbReference type="NCBI Taxonomy" id="2038154"/>
    <lineage>
        <taxon>Eukaryota</taxon>
        <taxon>Metazoa</taxon>
        <taxon>Ecdysozoa</taxon>
        <taxon>Arthropoda</taxon>
        <taxon>Hexapoda</taxon>
        <taxon>Insecta</taxon>
        <taxon>Pterygota</taxon>
        <taxon>Neoptera</taxon>
        <taxon>Endopterygota</taxon>
        <taxon>Coleoptera</taxon>
        <taxon>Polyphaga</taxon>
        <taxon>Elateriformia</taxon>
        <taxon>Elateroidea</taxon>
        <taxon>Elateridae</taxon>
        <taxon>Agrypninae</taxon>
        <taxon>Pyrophorini</taxon>
        <taxon>Ignelater</taxon>
    </lineage>
</organism>
<dbReference type="AlphaFoldDB" id="A0A8K0C4K8"/>
<keyword evidence="2" id="KW-1185">Reference proteome</keyword>
<gene>
    <name evidence="1" type="ORF">ILUMI_26202</name>
</gene>
<dbReference type="Proteomes" id="UP000801492">
    <property type="component" value="Unassembled WGS sequence"/>
</dbReference>
<name>A0A8K0C4K8_IGNLU</name>
<accession>A0A8K0C4K8</accession>
<reference evidence="1" key="1">
    <citation type="submission" date="2019-08" db="EMBL/GenBank/DDBJ databases">
        <title>The genome of the North American firefly Photinus pyralis.</title>
        <authorList>
            <consortium name="Photinus pyralis genome working group"/>
            <person name="Fallon T.R."/>
            <person name="Sander Lower S.E."/>
            <person name="Weng J.-K."/>
        </authorList>
    </citation>
    <scope>NUCLEOTIDE SEQUENCE</scope>
    <source>
        <strain evidence="1">TRF0915ILg1</strain>
        <tissue evidence="1">Whole body</tissue>
    </source>
</reference>